<dbReference type="GO" id="GO:0016301">
    <property type="term" value="F:kinase activity"/>
    <property type="evidence" value="ECO:0007669"/>
    <property type="project" value="UniProtKB-KW"/>
</dbReference>
<evidence type="ECO:0000259" key="3">
    <source>
        <dbReference type="PROSITE" id="PS50887"/>
    </source>
</evidence>
<dbReference type="PROSITE" id="PS50887">
    <property type="entry name" value="GGDEF"/>
    <property type="match status" value="1"/>
</dbReference>
<protein>
    <submittedName>
        <fullName evidence="4">Serine/threonine kinase with two-component sensor domain</fullName>
    </submittedName>
</protein>
<keyword evidence="5" id="KW-1185">Reference proteome</keyword>
<dbReference type="InterPro" id="IPR029016">
    <property type="entry name" value="GAF-like_dom_sf"/>
</dbReference>
<evidence type="ECO:0000313" key="5">
    <source>
        <dbReference type="Proteomes" id="UP000016543"/>
    </source>
</evidence>
<dbReference type="SMART" id="SM00267">
    <property type="entry name" value="GGDEF"/>
    <property type="match status" value="1"/>
</dbReference>
<accession>A0ABP2CS37</accession>
<organism evidence="4 5">
    <name type="scientific">Idiomarina baltica OS145</name>
    <dbReference type="NCBI Taxonomy" id="314276"/>
    <lineage>
        <taxon>Bacteria</taxon>
        <taxon>Pseudomonadati</taxon>
        <taxon>Pseudomonadota</taxon>
        <taxon>Gammaproteobacteria</taxon>
        <taxon>Alteromonadales</taxon>
        <taxon>Idiomarinaceae</taxon>
        <taxon>Idiomarina</taxon>
    </lineage>
</organism>
<dbReference type="InterPro" id="IPR003018">
    <property type="entry name" value="GAF"/>
</dbReference>
<feature type="domain" description="Protein kinase" evidence="2">
    <location>
        <begin position="1"/>
        <end position="245"/>
    </location>
</feature>
<dbReference type="Proteomes" id="UP000016543">
    <property type="component" value="Unassembled WGS sequence"/>
</dbReference>
<dbReference type="Gene3D" id="3.40.50.300">
    <property type="entry name" value="P-loop containing nucleotide triphosphate hydrolases"/>
    <property type="match status" value="1"/>
</dbReference>
<dbReference type="Pfam" id="PF00990">
    <property type="entry name" value="GGDEF"/>
    <property type="match status" value="1"/>
</dbReference>
<dbReference type="Pfam" id="PF13191">
    <property type="entry name" value="AAA_16"/>
    <property type="match status" value="1"/>
</dbReference>
<dbReference type="InterPro" id="IPR053159">
    <property type="entry name" value="Hybrid_Histidine_Kinase"/>
</dbReference>
<sequence>MPYSTRKLDDRVLFDCIERDNQRSVWLKRVEAGAESLAGERLKNDNRWHQVVNPNYFLDNGDQHGLVLPQGGWLDELRWDNLLEAIGVAERIVGAVKHIHQTGLIHRALNPSIFYVTDQHAIVIDLATVTQIRFIHTPWLPLPQNVSSLRCVAPELTGRSQAIGDARCDLYSLGVILYYWFAGDYPFTADSSARIVHQHLVVTPKRLNHINPQLPEVLAEVVARLLAKQPYQRYRDVDALLNDLVTVRQVVLGQRMDDISIISRLGFTSEIERVGSLYGRDNQLRQLEKKYSMSREGGTQGVFINGRSGLGKTSLVRNLYPQMTADNAFFISGKYEHSTSGVPYIGWLLAIESLAGYFRQMSSEQLTQWRSWLAEAMSDYLAAFLSWVPDIKSSLGFSDSTIATQQTNLPSSEAKQRLNETVRRLLSVFEYAERPLVIFLDDLQWADQASVELLEWILTQPSRAPVLLIGSVREDEVNSGHPLSIAIQEIERANVIPLKHIQLDELSVDDISLLLAEKVQHETRQFKQLADWLHKHSHGNPFMVWQLLKTLSQRGLLQYQLETGWRWRMDAIDELDQVDDIFSVIQLRFQLLQTDVQYLLAQAACIGVRFDMASLVRLTGKTPETILEQLLPAINDEFVVVEANIKSPILDESNMRFHFIHDRVQDVAHRTLDTSSRAKVHYQLGTHLLQQATAHPEVYSIRIVNHLYRGKQFIDTRVEQREFLGLVINAAKKAASAGAFAEALTIVHQGMHENPCLDDLWSVDPELAYQVYSERGELEYLNSNFERAEYFVRQAIGNTDSLLDKASLYTQWVQQATLNADYQKAVNVAREGLALFDVSLPEEAQLSTAALRCNVSDSLDSLSFNDLAHLPVLTDKTQQAILALLIAMGPPCYRAFPRLWSSVVIAQFKLISAYGANGATGYTLPAIGGLMVNHQLADSQQIKLLYDATERLTRKRGDTSAQSMGFLMMGSSLNHWFRAQRLASDDYMAAYRCGQQSGNLQYAVYGFGHDTYCRFFSGESLSELVPRVEHYLEYAMQRGNTWGIDLMTGALGVMYRLSGIGHFRGSFEQHVAQAEANHNHQVLAILSCMRLIEGLVGNDRIIVQKSLERCERYIEHISVQGLLPMAHWPGLRALALSQLEQLDTDSLNVAITRYQTWAEWQPDNFSHWLTLMRAEQARRQGDMPQTLEDYDAALRQAQKQGQWHTAAMIATRAQHYWQSKGHPGFASEYSSQRHHAMERWDAIELIHDSERKTRSTGYAMSMDVVIEIAQALSAFTEHEQLVSEVSRILVRQTGAQRLALLQCEDDELKLVMDVEHHLEKYFEPSVRLEHVNNLPTEMIRHVARVKKLQHINENTLTNRSWHNRAEDIKRNQLGEFSGSAVTVPLVYLGDLVGVLYLEHSRNRYAFNDRQMPIVEFIAAQAAISIRNLDLMRALAREGEARAEAEMRMRFADAEMASHDKVTKQLQHLANTDALTQLPNRRFFMSELQQSHDLFKRKGHQAAVVMMDIDSFKVINDRYGHSAGDEVLKALAKQFNHAVRMNDIAARIGGEEFALLIRDADMPQVLAIAERLRQAIELDSIVHSGEEVDYTVSIGISLFETQDDEFESILNRADRALYRAKSLGKNRVCHGAL</sequence>
<comment type="subcellular location">
    <subcellularLocation>
        <location evidence="1">Membrane</location>
        <topology evidence="1">Single-pass membrane protein</topology>
    </subcellularLocation>
</comment>
<dbReference type="EMBL" id="AAMX01000004">
    <property type="protein sequence ID" value="EAQ32646.1"/>
    <property type="molecule type" value="Genomic_DNA"/>
</dbReference>
<dbReference type="InterPro" id="IPR000719">
    <property type="entry name" value="Prot_kinase_dom"/>
</dbReference>
<name>A0ABP2CS37_9GAMM</name>
<dbReference type="Pfam" id="PF01590">
    <property type="entry name" value="GAF"/>
    <property type="match status" value="1"/>
</dbReference>
<dbReference type="SUPFAM" id="SSF52540">
    <property type="entry name" value="P-loop containing nucleoside triphosphate hydrolases"/>
    <property type="match status" value="1"/>
</dbReference>
<dbReference type="Gene3D" id="1.10.510.10">
    <property type="entry name" value="Transferase(Phosphotransferase) domain 1"/>
    <property type="match status" value="1"/>
</dbReference>
<keyword evidence="4" id="KW-0808">Transferase</keyword>
<dbReference type="InterPro" id="IPR029787">
    <property type="entry name" value="Nucleotide_cyclase"/>
</dbReference>
<evidence type="ECO:0000313" key="4">
    <source>
        <dbReference type="EMBL" id="EAQ32646.1"/>
    </source>
</evidence>
<dbReference type="InterPro" id="IPR041664">
    <property type="entry name" value="AAA_16"/>
</dbReference>
<dbReference type="PANTHER" id="PTHR43642:SF1">
    <property type="entry name" value="HYBRID SIGNAL TRANSDUCTION HISTIDINE KINASE G"/>
    <property type="match status" value="1"/>
</dbReference>
<dbReference type="CDD" id="cd01949">
    <property type="entry name" value="GGDEF"/>
    <property type="match status" value="1"/>
</dbReference>
<dbReference type="PROSITE" id="PS50011">
    <property type="entry name" value="PROTEIN_KINASE_DOM"/>
    <property type="match status" value="1"/>
</dbReference>
<dbReference type="SUPFAM" id="SSF55781">
    <property type="entry name" value="GAF domain-like"/>
    <property type="match status" value="1"/>
</dbReference>
<reference evidence="4 5" key="1">
    <citation type="submission" date="2006-01" db="EMBL/GenBank/DDBJ databases">
        <authorList>
            <person name="Brettar I."/>
            <person name="Hofle M."/>
            <person name="Ferriera S."/>
            <person name="Johnson J."/>
            <person name="Kravitz S."/>
            <person name="Halpern A."/>
            <person name="Remington K."/>
            <person name="Beeson K."/>
            <person name="Tran B."/>
            <person name="Rogers Y.-H."/>
            <person name="Friedman R."/>
            <person name="Venter J.C."/>
        </authorList>
    </citation>
    <scope>NUCLEOTIDE SEQUENCE [LARGE SCALE GENOMIC DNA]</scope>
    <source>
        <strain evidence="4 5">OS145</strain>
    </source>
</reference>
<proteinExistence type="predicted"/>
<evidence type="ECO:0000256" key="1">
    <source>
        <dbReference type="ARBA" id="ARBA00004167"/>
    </source>
</evidence>
<dbReference type="Gene3D" id="3.30.450.40">
    <property type="match status" value="1"/>
</dbReference>
<dbReference type="NCBIfam" id="TIGR00254">
    <property type="entry name" value="GGDEF"/>
    <property type="match status" value="1"/>
</dbReference>
<evidence type="ECO:0000259" key="2">
    <source>
        <dbReference type="PROSITE" id="PS50011"/>
    </source>
</evidence>
<dbReference type="InterPro" id="IPR027417">
    <property type="entry name" value="P-loop_NTPase"/>
</dbReference>
<feature type="domain" description="GGDEF" evidence="3">
    <location>
        <begin position="1499"/>
        <end position="1632"/>
    </location>
</feature>
<dbReference type="PANTHER" id="PTHR43642">
    <property type="entry name" value="HYBRID SIGNAL TRANSDUCTION HISTIDINE KINASE G"/>
    <property type="match status" value="1"/>
</dbReference>
<dbReference type="SUPFAM" id="SSF56112">
    <property type="entry name" value="Protein kinase-like (PK-like)"/>
    <property type="match status" value="1"/>
</dbReference>
<dbReference type="InterPro" id="IPR011009">
    <property type="entry name" value="Kinase-like_dom_sf"/>
</dbReference>
<dbReference type="Pfam" id="PF00069">
    <property type="entry name" value="Pkinase"/>
    <property type="match status" value="1"/>
</dbReference>
<comment type="caution">
    <text evidence="4">The sequence shown here is derived from an EMBL/GenBank/DDBJ whole genome shotgun (WGS) entry which is preliminary data.</text>
</comment>
<dbReference type="SMART" id="SM00065">
    <property type="entry name" value="GAF"/>
    <property type="match status" value="1"/>
</dbReference>
<dbReference type="InterPro" id="IPR043128">
    <property type="entry name" value="Rev_trsase/Diguanyl_cyclase"/>
</dbReference>
<dbReference type="Gene3D" id="3.30.70.270">
    <property type="match status" value="1"/>
</dbReference>
<dbReference type="SUPFAM" id="SSF55073">
    <property type="entry name" value="Nucleotide cyclase"/>
    <property type="match status" value="1"/>
</dbReference>
<gene>
    <name evidence="4" type="ORF">OS145_09248</name>
</gene>
<keyword evidence="4" id="KW-0418">Kinase</keyword>
<dbReference type="RefSeq" id="WP_006954625.1">
    <property type="nucleotide sequence ID" value="NZ_CH672403.1"/>
</dbReference>
<dbReference type="InterPro" id="IPR000160">
    <property type="entry name" value="GGDEF_dom"/>
</dbReference>
<dbReference type="SMART" id="SM00220">
    <property type="entry name" value="S_TKc"/>
    <property type="match status" value="1"/>
</dbReference>